<name>A0A0K0XBK3_MYCGD</name>
<evidence type="ECO:0000256" key="3">
    <source>
        <dbReference type="ARBA" id="ARBA00022832"/>
    </source>
</evidence>
<evidence type="ECO:0000259" key="6">
    <source>
        <dbReference type="Pfam" id="PF23024"/>
    </source>
</evidence>
<keyword evidence="4" id="KW-0443">Lipid metabolism</keyword>
<dbReference type="GO" id="GO:0070566">
    <property type="term" value="F:adenylyltransferase activity"/>
    <property type="evidence" value="ECO:0007669"/>
    <property type="project" value="TreeGrafter"/>
</dbReference>
<protein>
    <submittedName>
        <fullName evidence="7">Acyl-CoA synthetase</fullName>
    </submittedName>
</protein>
<dbReference type="PANTHER" id="PTHR22754">
    <property type="entry name" value="DISCO-INTERACTING PROTEIN 2 DIP2 -RELATED"/>
    <property type="match status" value="1"/>
</dbReference>
<dbReference type="KEGG" id="mgo:AFA91_26160"/>
<accession>A0A0K0XBK3</accession>
<dbReference type="InterPro" id="IPR040097">
    <property type="entry name" value="FAAL/FAAC"/>
</dbReference>
<dbReference type="SUPFAM" id="SSF56801">
    <property type="entry name" value="Acetyl-CoA synthetase-like"/>
    <property type="match status" value="1"/>
</dbReference>
<dbReference type="InterPro" id="IPR025110">
    <property type="entry name" value="AMP-bd_C"/>
</dbReference>
<dbReference type="InterPro" id="IPR045851">
    <property type="entry name" value="AMP-bd_C_sf"/>
</dbReference>
<organism evidence="7 8">
    <name type="scientific">Mycolicibacterium goodii</name>
    <name type="common">Mycobacterium goodii</name>
    <dbReference type="NCBI Taxonomy" id="134601"/>
    <lineage>
        <taxon>Bacteria</taxon>
        <taxon>Bacillati</taxon>
        <taxon>Actinomycetota</taxon>
        <taxon>Actinomycetes</taxon>
        <taxon>Mycobacteriales</taxon>
        <taxon>Mycobacteriaceae</taxon>
        <taxon>Mycolicibacterium</taxon>
    </lineage>
</organism>
<dbReference type="InterPro" id="IPR042099">
    <property type="entry name" value="ANL_N_sf"/>
</dbReference>
<comment type="similarity">
    <text evidence="1">Belongs to the ATP-dependent AMP-binding enzyme family.</text>
</comment>
<reference evidence="7 8" key="1">
    <citation type="submission" date="2015-07" db="EMBL/GenBank/DDBJ databases">
        <title>Complete genome sequence of Mycobacterium goodii X7B, a facultative thermophilic biodesulfurizing bacterium.</title>
        <authorList>
            <person name="Yu B."/>
            <person name="Li F."/>
            <person name="Xu P."/>
        </authorList>
    </citation>
    <scope>NUCLEOTIDE SEQUENCE [LARGE SCALE GENOMIC DNA]</scope>
    <source>
        <strain evidence="7 8">X7B</strain>
    </source>
</reference>
<feature type="domain" description="AMP-binding enzyme C-terminal" evidence="6">
    <location>
        <begin position="457"/>
        <end position="566"/>
    </location>
</feature>
<dbReference type="PANTHER" id="PTHR22754:SF32">
    <property type="entry name" value="DISCO-INTERACTING PROTEIN 2"/>
    <property type="match status" value="1"/>
</dbReference>
<evidence type="ECO:0000259" key="5">
    <source>
        <dbReference type="Pfam" id="PF00501"/>
    </source>
</evidence>
<dbReference type="EMBL" id="CP012150">
    <property type="protein sequence ID" value="AKS34799.1"/>
    <property type="molecule type" value="Genomic_DNA"/>
</dbReference>
<dbReference type="NCBIfam" id="NF004509">
    <property type="entry name" value="PRK05850.1"/>
    <property type="match status" value="1"/>
</dbReference>
<dbReference type="OrthoDB" id="3671040at2"/>
<evidence type="ECO:0000313" key="8">
    <source>
        <dbReference type="Proteomes" id="UP000062255"/>
    </source>
</evidence>
<dbReference type="InterPro" id="IPR000873">
    <property type="entry name" value="AMP-dep_synth/lig_dom"/>
</dbReference>
<dbReference type="Pfam" id="PF23024">
    <property type="entry name" value="AMP-dom_DIP2-like"/>
    <property type="match status" value="1"/>
</dbReference>
<proteinExistence type="inferred from homology"/>
<evidence type="ECO:0000256" key="2">
    <source>
        <dbReference type="ARBA" id="ARBA00022598"/>
    </source>
</evidence>
<dbReference type="Gene3D" id="3.40.50.12780">
    <property type="entry name" value="N-terminal domain of ligase-like"/>
    <property type="match status" value="1"/>
</dbReference>
<sequence>MTESSVRVVLRERASLQPNDTAFTFLDYEQDWEGIAETLTWAHLYRRSVNLALALGRCGSTGDRAVILAPQGPDYVVAFLGALEAGFIAVPLSVPTVAVHDERVTAVLRDAAPSVLLTTSAVAEHVAPYARAFADGRTPSIIEIDSLDRDSSGESGGLPRDRPDIAYLQYTSGSTRTPTGVAVSNGNLSANWQQIISGYLPDYRMPQTALSWLPFYHDMGLMLGLCAGILGGWPTVIMTPMAFLQRPARWMQLLARYPQVLSAAPNFAFELAAARTSDDDMVGLDLGDVLYIISGAERVSPATIGRFTRRFARFNLSEAVIRPSYGLAEATLFVATHPPGGPLEVVHFEPEKLSAGRAQRCAKGTPLVSYGKPQSPTVRIVDPETFTEKPEGMIGEIWVHGDNVSPGYWRRPVESAQTFDVTMNTPSPGTPADGWLRTGDLGFLSDGELFIVGRIKDLLIVRGRNHYPDDIEATISEISGGRAAAIAVTDEHTEKLAVIVEYRKRGGSEQEVTENLRRRSEAITSAISNLHGLSVHDVVLVAPGSIPITTSGKVRRAACVQLYRDGGFHRLDV</sequence>
<dbReference type="STRING" id="134601.AFA91_26160"/>
<evidence type="ECO:0000256" key="4">
    <source>
        <dbReference type="ARBA" id="ARBA00023098"/>
    </source>
</evidence>
<dbReference type="Gene3D" id="3.30.300.30">
    <property type="match status" value="1"/>
</dbReference>
<dbReference type="FunFam" id="3.40.50.12780:FF:000013">
    <property type="entry name" value="Long-chain-fatty-acid--AMP ligase FadD32"/>
    <property type="match status" value="1"/>
</dbReference>
<evidence type="ECO:0000256" key="1">
    <source>
        <dbReference type="ARBA" id="ARBA00006432"/>
    </source>
</evidence>
<evidence type="ECO:0000313" key="7">
    <source>
        <dbReference type="EMBL" id="AKS34799.1"/>
    </source>
</evidence>
<dbReference type="PATRIC" id="fig|134601.6.peg.5405"/>
<feature type="domain" description="AMP-dependent synthetase/ligase" evidence="5">
    <location>
        <begin position="11"/>
        <end position="409"/>
    </location>
</feature>
<dbReference type="CDD" id="cd05931">
    <property type="entry name" value="FAAL"/>
    <property type="match status" value="1"/>
</dbReference>
<dbReference type="GO" id="GO:0005886">
    <property type="term" value="C:plasma membrane"/>
    <property type="evidence" value="ECO:0007669"/>
    <property type="project" value="TreeGrafter"/>
</dbReference>
<dbReference type="FunFam" id="3.30.300.30:FF:000016">
    <property type="entry name" value="Fatty-acid-CoA ligase FadD26"/>
    <property type="match status" value="1"/>
</dbReference>
<dbReference type="GO" id="GO:0006633">
    <property type="term" value="P:fatty acid biosynthetic process"/>
    <property type="evidence" value="ECO:0007669"/>
    <property type="project" value="TreeGrafter"/>
</dbReference>
<dbReference type="Proteomes" id="UP000062255">
    <property type="component" value="Chromosome"/>
</dbReference>
<keyword evidence="2" id="KW-0436">Ligase</keyword>
<dbReference type="GO" id="GO:0071766">
    <property type="term" value="P:Actinobacterium-type cell wall biogenesis"/>
    <property type="evidence" value="ECO:0007669"/>
    <property type="project" value="UniProtKB-ARBA"/>
</dbReference>
<dbReference type="RefSeq" id="WP_049747254.1">
    <property type="nucleotide sequence ID" value="NZ_CP012150.1"/>
</dbReference>
<dbReference type="Pfam" id="PF00501">
    <property type="entry name" value="AMP-binding"/>
    <property type="match status" value="1"/>
</dbReference>
<dbReference type="AlphaFoldDB" id="A0A0K0XBK3"/>
<keyword evidence="3" id="KW-0276">Fatty acid metabolism</keyword>
<gene>
    <name evidence="7" type="ORF">AFA91_26160</name>
</gene>
<dbReference type="GO" id="GO:0016874">
    <property type="term" value="F:ligase activity"/>
    <property type="evidence" value="ECO:0007669"/>
    <property type="project" value="UniProtKB-KW"/>
</dbReference>